<sequence>MQATPLTALLGSRYPIVQAPMGLIATADFASRVSNAGGFGLVGVGLGTAAQVEAELIKMRTLTDRPFGVNVALAFLRDPDAVRVIREYGVKFVTTSAGDPAKLTPVLKEAGITVFHVVPNLKAAQKALDAGVDGLVVEGGEGGGFKNPDLVSTMVLVPLIRDHTDRPIVAAGGICDGRGMAAALALGADGIQMGTRFVCSLEAPVHDNWKQAIVGSDDTGTVVLKPNARQAVRTMKTQRTQALAAKGEFDLADELSHAQDLYFGGNMEGGIALSGQVGGRIGDVKSIAAIIEDIVAEYDATVARFTPLAASAPNRLAS</sequence>
<keyword evidence="3" id="KW-0560">Oxidoreductase</keyword>
<evidence type="ECO:0000313" key="4">
    <source>
        <dbReference type="EMBL" id="GGC71279.1"/>
    </source>
</evidence>
<dbReference type="PANTHER" id="PTHR32332:SF20">
    <property type="entry name" value="2-NITROPROPANE DIOXYGENASE-LIKE PROTEIN"/>
    <property type="match status" value="1"/>
</dbReference>
<dbReference type="GO" id="GO:0051213">
    <property type="term" value="F:dioxygenase activity"/>
    <property type="evidence" value="ECO:0007669"/>
    <property type="project" value="UniProtKB-KW"/>
</dbReference>
<reference evidence="4" key="2">
    <citation type="submission" date="2020-09" db="EMBL/GenBank/DDBJ databases">
        <authorList>
            <person name="Sun Q."/>
            <person name="Zhou Y."/>
        </authorList>
    </citation>
    <scope>NUCLEOTIDE SEQUENCE</scope>
    <source>
        <strain evidence="4">CGMCC 1.12919</strain>
    </source>
</reference>
<dbReference type="EMBL" id="BMGG01000005">
    <property type="protein sequence ID" value="GGC71279.1"/>
    <property type="molecule type" value="Genomic_DNA"/>
</dbReference>
<evidence type="ECO:0000313" key="5">
    <source>
        <dbReference type="Proteomes" id="UP000637002"/>
    </source>
</evidence>
<dbReference type="SUPFAM" id="SSF51412">
    <property type="entry name" value="Inosine monophosphate dehydrogenase (IMPDH)"/>
    <property type="match status" value="1"/>
</dbReference>
<dbReference type="RefSeq" id="WP_188610186.1">
    <property type="nucleotide sequence ID" value="NZ_BMGG01000005.1"/>
</dbReference>
<comment type="caution">
    <text evidence="4">The sequence shown here is derived from an EMBL/GenBank/DDBJ whole genome shotgun (WGS) entry which is preliminary data.</text>
</comment>
<accession>A0A916UFV4</accession>
<reference evidence="4" key="1">
    <citation type="journal article" date="2014" name="Int. J. Syst. Evol. Microbiol.">
        <title>Complete genome sequence of Corynebacterium casei LMG S-19264T (=DSM 44701T), isolated from a smear-ripened cheese.</title>
        <authorList>
            <consortium name="US DOE Joint Genome Institute (JGI-PGF)"/>
            <person name="Walter F."/>
            <person name="Albersmeier A."/>
            <person name="Kalinowski J."/>
            <person name="Ruckert C."/>
        </authorList>
    </citation>
    <scope>NUCLEOTIDE SEQUENCE</scope>
    <source>
        <strain evidence="4">CGMCC 1.12919</strain>
    </source>
</reference>
<dbReference type="Proteomes" id="UP000637002">
    <property type="component" value="Unassembled WGS sequence"/>
</dbReference>
<gene>
    <name evidence="4" type="ORF">GCM10010994_32220</name>
</gene>
<dbReference type="Gene3D" id="3.20.20.70">
    <property type="entry name" value="Aldolase class I"/>
    <property type="match status" value="1"/>
</dbReference>
<protein>
    <submittedName>
        <fullName evidence="4">2-nitropropane dioxygenase, NPD</fullName>
    </submittedName>
</protein>
<keyword evidence="2" id="KW-0288">FMN</keyword>
<evidence type="ECO:0000256" key="1">
    <source>
        <dbReference type="ARBA" id="ARBA00022630"/>
    </source>
</evidence>
<dbReference type="InterPro" id="IPR013785">
    <property type="entry name" value="Aldolase_TIM"/>
</dbReference>
<dbReference type="InterPro" id="IPR004136">
    <property type="entry name" value="NMO"/>
</dbReference>
<dbReference type="GO" id="GO:0018580">
    <property type="term" value="F:nitronate monooxygenase activity"/>
    <property type="evidence" value="ECO:0007669"/>
    <property type="project" value="InterPro"/>
</dbReference>
<evidence type="ECO:0000256" key="3">
    <source>
        <dbReference type="ARBA" id="ARBA00023002"/>
    </source>
</evidence>
<name>A0A916UFV4_9HYPH</name>
<organism evidence="4 5">
    <name type="scientific">Chelatococcus reniformis</name>
    <dbReference type="NCBI Taxonomy" id="1494448"/>
    <lineage>
        <taxon>Bacteria</taxon>
        <taxon>Pseudomonadati</taxon>
        <taxon>Pseudomonadota</taxon>
        <taxon>Alphaproteobacteria</taxon>
        <taxon>Hyphomicrobiales</taxon>
        <taxon>Chelatococcaceae</taxon>
        <taxon>Chelatococcus</taxon>
    </lineage>
</organism>
<keyword evidence="1" id="KW-0285">Flavoprotein</keyword>
<keyword evidence="4" id="KW-0223">Dioxygenase</keyword>
<dbReference type="CDD" id="cd04730">
    <property type="entry name" value="NPD_like"/>
    <property type="match status" value="1"/>
</dbReference>
<dbReference type="AlphaFoldDB" id="A0A916UFV4"/>
<dbReference type="Pfam" id="PF03060">
    <property type="entry name" value="NMO"/>
    <property type="match status" value="2"/>
</dbReference>
<dbReference type="PANTHER" id="PTHR32332">
    <property type="entry name" value="2-NITROPROPANE DIOXYGENASE"/>
    <property type="match status" value="1"/>
</dbReference>
<evidence type="ECO:0000256" key="2">
    <source>
        <dbReference type="ARBA" id="ARBA00022643"/>
    </source>
</evidence>
<keyword evidence="5" id="KW-1185">Reference proteome</keyword>
<proteinExistence type="predicted"/>